<dbReference type="Pfam" id="PF03587">
    <property type="entry name" value="EMG1"/>
    <property type="match status" value="1"/>
</dbReference>
<evidence type="ECO:0000256" key="7">
    <source>
        <dbReference type="ARBA" id="ARBA00022691"/>
    </source>
</evidence>
<feature type="compositionally biased region" description="Acidic residues" evidence="11">
    <location>
        <begin position="29"/>
        <end position="38"/>
    </location>
</feature>
<keyword evidence="9" id="KW-0694">RNA-binding</keyword>
<dbReference type="AlphaFoldDB" id="A0A6I9SBQ0"/>
<dbReference type="GO" id="GO:0070037">
    <property type="term" value="F:rRNA (pseudouridine) methyltransferase activity"/>
    <property type="evidence" value="ECO:0007669"/>
    <property type="project" value="InterPro"/>
</dbReference>
<evidence type="ECO:0000256" key="2">
    <source>
        <dbReference type="ARBA" id="ARBA00008115"/>
    </source>
</evidence>
<evidence type="ECO:0000313" key="13">
    <source>
        <dbReference type="RefSeq" id="XP_010936774.1"/>
    </source>
</evidence>
<dbReference type="OrthoDB" id="269804at2759"/>
<keyword evidence="6" id="KW-0808">Transferase</keyword>
<keyword evidence="5 13" id="KW-0489">Methyltransferase</keyword>
<evidence type="ECO:0000256" key="4">
    <source>
        <dbReference type="ARBA" id="ARBA00022552"/>
    </source>
</evidence>
<evidence type="ECO:0000256" key="10">
    <source>
        <dbReference type="ARBA" id="ARBA00023242"/>
    </source>
</evidence>
<dbReference type="RefSeq" id="XP_010936774.1">
    <property type="nucleotide sequence ID" value="XM_010938472.3"/>
</dbReference>
<keyword evidence="7" id="KW-0949">S-adenosyl-L-methionine</keyword>
<comment type="similarity">
    <text evidence="2">Belongs to the class IV-like SAM-binding methyltransferase superfamily. RNA methyltransferase NEP1 family.</text>
</comment>
<dbReference type="FunFam" id="3.40.1280.10:FF:000003">
    <property type="entry name" value="Ribosomal RNA small subunit methyltransferase"/>
    <property type="match status" value="1"/>
</dbReference>
<keyword evidence="3" id="KW-0690">Ribosome biogenesis</keyword>
<dbReference type="GO" id="GO:0070475">
    <property type="term" value="P:rRNA base methylation"/>
    <property type="evidence" value="ECO:0007669"/>
    <property type="project" value="InterPro"/>
</dbReference>
<keyword evidence="10" id="KW-0539">Nucleus</keyword>
<keyword evidence="4" id="KW-0698">rRNA processing</keyword>
<accession>A0A6I9SBQ0</accession>
<evidence type="ECO:0000256" key="8">
    <source>
        <dbReference type="ARBA" id="ARBA00022730"/>
    </source>
</evidence>
<dbReference type="PANTHER" id="PTHR12636:SF5">
    <property type="entry name" value="RIBOSOMAL RNA SMALL SUBUNIT METHYLTRANSFERASE NEP1"/>
    <property type="match status" value="1"/>
</dbReference>
<dbReference type="GO" id="GO:0032040">
    <property type="term" value="C:small-subunit processome"/>
    <property type="evidence" value="ECO:0007669"/>
    <property type="project" value="TreeGrafter"/>
</dbReference>
<dbReference type="CDD" id="cd18088">
    <property type="entry name" value="Nep1-like"/>
    <property type="match status" value="1"/>
</dbReference>
<dbReference type="FunCoup" id="A0A6I9SBQ0">
    <property type="interactions" value="2196"/>
</dbReference>
<protein>
    <submittedName>
        <fullName evidence="13">Ribosomal RNA small subunit methyltransferase nep-1 isoform X1</fullName>
    </submittedName>
</protein>
<organism evidence="12 13">
    <name type="scientific">Elaeis guineensis var. tenera</name>
    <name type="common">Oil palm</name>
    <dbReference type="NCBI Taxonomy" id="51953"/>
    <lineage>
        <taxon>Eukaryota</taxon>
        <taxon>Viridiplantae</taxon>
        <taxon>Streptophyta</taxon>
        <taxon>Embryophyta</taxon>
        <taxon>Tracheophyta</taxon>
        <taxon>Spermatophyta</taxon>
        <taxon>Magnoliopsida</taxon>
        <taxon>Liliopsida</taxon>
        <taxon>Arecaceae</taxon>
        <taxon>Arecoideae</taxon>
        <taxon>Cocoseae</taxon>
        <taxon>Elaeidinae</taxon>
        <taxon>Elaeis</taxon>
    </lineage>
</organism>
<evidence type="ECO:0000256" key="3">
    <source>
        <dbReference type="ARBA" id="ARBA00022517"/>
    </source>
</evidence>
<dbReference type="Proteomes" id="UP000504607">
    <property type="component" value="Chromosome 13"/>
</dbReference>
<name>A0A6I9SBQ0_ELAGV</name>
<evidence type="ECO:0000256" key="5">
    <source>
        <dbReference type="ARBA" id="ARBA00022603"/>
    </source>
</evidence>
<proteinExistence type="inferred from homology"/>
<dbReference type="SUPFAM" id="SSF75217">
    <property type="entry name" value="alpha/beta knot"/>
    <property type="match status" value="1"/>
</dbReference>
<evidence type="ECO:0000256" key="11">
    <source>
        <dbReference type="SAM" id="MobiDB-lite"/>
    </source>
</evidence>
<sequence>MVRPYAVKGRKHKKRKIEKVVEEQKDEVLEAEEEEGVKEEEAGSGGEAAEAEDERRAEEAVEQMAGIPIMPPVEGAKKPGVIFVLEKATLEIGKVGKAFHILNSDEHAHYLKKQNRNPADYRPDIIHQALLAIFDSPVTKAGRLQAVYVKTDKGVLFEIKPYVRIPRTFKRFSGLMLQLLQKLSITAVGKREKLLNVIKNPVTRHLPANSRRIGLSYSSEKLVDLNNYVAAAASDDVSLVFVVGAMAHGVIDKEYADDFIAISEYPLSAACCLNRICGALEQKWRIR</sequence>
<keyword evidence="8" id="KW-0699">rRNA-binding</keyword>
<dbReference type="KEGG" id="egu:105056316"/>
<keyword evidence="12" id="KW-1185">Reference proteome</keyword>
<dbReference type="InParanoid" id="A0A6I9SBQ0"/>
<dbReference type="InterPro" id="IPR029028">
    <property type="entry name" value="Alpha/beta_knot_MTases"/>
</dbReference>
<dbReference type="PANTHER" id="PTHR12636">
    <property type="entry name" value="NEP1/MRA1"/>
    <property type="match status" value="1"/>
</dbReference>
<feature type="region of interest" description="Disordered" evidence="11">
    <location>
        <begin position="23"/>
        <end position="59"/>
    </location>
</feature>
<dbReference type="Gene3D" id="3.40.1280.10">
    <property type="match status" value="1"/>
</dbReference>
<gene>
    <name evidence="13" type="primary">LOC105056316</name>
</gene>
<evidence type="ECO:0000256" key="6">
    <source>
        <dbReference type="ARBA" id="ARBA00022679"/>
    </source>
</evidence>
<dbReference type="GeneID" id="105056316"/>
<reference evidence="13" key="1">
    <citation type="submission" date="2025-08" db="UniProtKB">
        <authorList>
            <consortium name="RefSeq"/>
        </authorList>
    </citation>
    <scope>IDENTIFICATION</scope>
</reference>
<comment type="subcellular location">
    <subcellularLocation>
        <location evidence="1">Nucleus</location>
        <location evidence="1">Nucleolus</location>
    </subcellularLocation>
</comment>
<dbReference type="InterPro" id="IPR029026">
    <property type="entry name" value="tRNA_m1G_MTases_N"/>
</dbReference>
<evidence type="ECO:0000256" key="9">
    <source>
        <dbReference type="ARBA" id="ARBA00022884"/>
    </source>
</evidence>
<evidence type="ECO:0000313" key="12">
    <source>
        <dbReference type="Proteomes" id="UP000504607"/>
    </source>
</evidence>
<evidence type="ECO:0000256" key="1">
    <source>
        <dbReference type="ARBA" id="ARBA00004604"/>
    </source>
</evidence>
<dbReference type="GO" id="GO:0019843">
    <property type="term" value="F:rRNA binding"/>
    <property type="evidence" value="ECO:0007669"/>
    <property type="project" value="UniProtKB-KW"/>
</dbReference>
<dbReference type="InterPro" id="IPR005304">
    <property type="entry name" value="Rbsml_bgen_MeTrfase_EMG1/NEP1"/>
</dbReference>